<dbReference type="Pfam" id="PF00400">
    <property type="entry name" value="WD40"/>
    <property type="match status" value="1"/>
</dbReference>
<dbReference type="GO" id="GO:0034511">
    <property type="term" value="F:U3 snoRNA binding"/>
    <property type="evidence" value="ECO:0007669"/>
    <property type="project" value="TreeGrafter"/>
</dbReference>
<dbReference type="EMBL" id="UYJE01003885">
    <property type="protein sequence ID" value="VDI23185.1"/>
    <property type="molecule type" value="Genomic_DNA"/>
</dbReference>
<dbReference type="PANTHER" id="PTHR19854:SF15">
    <property type="entry name" value="TRANSDUCIN BETA-LIKE PROTEIN 3"/>
    <property type="match status" value="1"/>
</dbReference>
<feature type="non-terminal residue" evidence="4">
    <location>
        <position position="128"/>
    </location>
</feature>
<comment type="caution">
    <text evidence="4">The sequence shown here is derived from an EMBL/GenBank/DDBJ whole genome shotgun (WGS) entry which is preliminary data.</text>
</comment>
<dbReference type="InterPro" id="IPR001680">
    <property type="entry name" value="WD40_rpt"/>
</dbReference>
<dbReference type="SUPFAM" id="SSF50978">
    <property type="entry name" value="WD40 repeat-like"/>
    <property type="match status" value="1"/>
</dbReference>
<evidence type="ECO:0000313" key="5">
    <source>
        <dbReference type="Proteomes" id="UP000596742"/>
    </source>
</evidence>
<dbReference type="PROSITE" id="PS50294">
    <property type="entry name" value="WD_REPEATS_REGION"/>
    <property type="match status" value="1"/>
</dbReference>
<evidence type="ECO:0000256" key="3">
    <source>
        <dbReference type="PROSITE-ProRule" id="PRU00221"/>
    </source>
</evidence>
<dbReference type="GO" id="GO:0030686">
    <property type="term" value="C:90S preribosome"/>
    <property type="evidence" value="ECO:0007669"/>
    <property type="project" value="TreeGrafter"/>
</dbReference>
<dbReference type="PANTHER" id="PTHR19854">
    <property type="entry name" value="TRANSDUCIN BETA-LIKE 3"/>
    <property type="match status" value="1"/>
</dbReference>
<feature type="repeat" description="WD" evidence="3">
    <location>
        <begin position="96"/>
        <end position="128"/>
    </location>
</feature>
<protein>
    <submittedName>
        <fullName evidence="4">Uncharacterized protein</fullName>
    </submittedName>
</protein>
<dbReference type="Proteomes" id="UP000596742">
    <property type="component" value="Unassembled WGS sequence"/>
</dbReference>
<dbReference type="InterPro" id="IPR015943">
    <property type="entry name" value="WD40/YVTN_repeat-like_dom_sf"/>
</dbReference>
<dbReference type="OrthoDB" id="5414888at2759"/>
<dbReference type="PROSITE" id="PS50082">
    <property type="entry name" value="WD_REPEATS_2"/>
    <property type="match status" value="1"/>
</dbReference>
<dbReference type="GO" id="GO:0000472">
    <property type="term" value="P:endonucleolytic cleavage to generate mature 5'-end of SSU-rRNA from (SSU-rRNA, 5.8S rRNA, LSU-rRNA)"/>
    <property type="evidence" value="ECO:0007669"/>
    <property type="project" value="TreeGrafter"/>
</dbReference>
<keyword evidence="1 3" id="KW-0853">WD repeat</keyword>
<sequence>MNETEIYSITDLNSPPAKLQRREDGNSHYQFIPLPLPDQIFIFTLGDWTKSQQCIEATITYKDEPLQLGKITRNQSGSDGLLKIWTIKTNECVKTFDEHDDKVWGLAVSSDENRVITGGADSTILEWQ</sequence>
<organism evidence="4 5">
    <name type="scientific">Mytilus galloprovincialis</name>
    <name type="common">Mediterranean mussel</name>
    <dbReference type="NCBI Taxonomy" id="29158"/>
    <lineage>
        <taxon>Eukaryota</taxon>
        <taxon>Metazoa</taxon>
        <taxon>Spiralia</taxon>
        <taxon>Lophotrochozoa</taxon>
        <taxon>Mollusca</taxon>
        <taxon>Bivalvia</taxon>
        <taxon>Autobranchia</taxon>
        <taxon>Pteriomorphia</taxon>
        <taxon>Mytilida</taxon>
        <taxon>Mytiloidea</taxon>
        <taxon>Mytilidae</taxon>
        <taxon>Mytilinae</taxon>
        <taxon>Mytilus</taxon>
    </lineage>
</organism>
<dbReference type="Gene3D" id="2.130.10.10">
    <property type="entry name" value="YVTN repeat-like/Quinoprotein amine dehydrogenase"/>
    <property type="match status" value="1"/>
</dbReference>
<dbReference type="InterPro" id="IPR036322">
    <property type="entry name" value="WD40_repeat_dom_sf"/>
</dbReference>
<keyword evidence="2" id="KW-0677">Repeat</keyword>
<name>A0A8B6DPB3_MYTGA</name>
<dbReference type="GO" id="GO:0000480">
    <property type="term" value="P:endonucleolytic cleavage in 5'-ETS of tricistronic rRNA transcript (SSU-rRNA, 5.8S rRNA, LSU-rRNA)"/>
    <property type="evidence" value="ECO:0007669"/>
    <property type="project" value="TreeGrafter"/>
</dbReference>
<proteinExistence type="predicted"/>
<dbReference type="SMART" id="SM00320">
    <property type="entry name" value="WD40"/>
    <property type="match status" value="1"/>
</dbReference>
<evidence type="ECO:0000256" key="1">
    <source>
        <dbReference type="ARBA" id="ARBA00022574"/>
    </source>
</evidence>
<accession>A0A8B6DPB3</accession>
<dbReference type="AlphaFoldDB" id="A0A8B6DPB3"/>
<gene>
    <name evidence="4" type="ORF">MGAL_10B077384</name>
</gene>
<reference evidence="4" key="1">
    <citation type="submission" date="2018-11" db="EMBL/GenBank/DDBJ databases">
        <authorList>
            <person name="Alioto T."/>
            <person name="Alioto T."/>
        </authorList>
    </citation>
    <scope>NUCLEOTIDE SEQUENCE</scope>
</reference>
<evidence type="ECO:0000256" key="2">
    <source>
        <dbReference type="ARBA" id="ARBA00022737"/>
    </source>
</evidence>
<evidence type="ECO:0000313" key="4">
    <source>
        <dbReference type="EMBL" id="VDI23185.1"/>
    </source>
</evidence>
<keyword evidence="5" id="KW-1185">Reference proteome</keyword>
<dbReference type="GO" id="GO:0005730">
    <property type="term" value="C:nucleolus"/>
    <property type="evidence" value="ECO:0007669"/>
    <property type="project" value="TreeGrafter"/>
</dbReference>